<dbReference type="InterPro" id="IPR018490">
    <property type="entry name" value="cNMP-bd_dom_sf"/>
</dbReference>
<dbReference type="GO" id="GO:0003677">
    <property type="term" value="F:DNA binding"/>
    <property type="evidence" value="ECO:0007669"/>
    <property type="project" value="UniProtKB-KW"/>
</dbReference>
<dbReference type="EMBL" id="JAQIFT010000029">
    <property type="protein sequence ID" value="MDA3731203.1"/>
    <property type="molecule type" value="Genomic_DNA"/>
</dbReference>
<reference evidence="5" key="1">
    <citation type="journal article" date="2023" name="Int. J. Syst. Evol. Microbiol.">
        <title>&lt;i&gt;Holtiella tumoricola&lt;/i&gt; gen. nov. sp. nov., isolated from a human clinical sample.</title>
        <authorList>
            <person name="Allen-Vercoe E."/>
            <person name="Daigneault M.C."/>
            <person name="Vancuren S.J."/>
            <person name="Cochrane K."/>
            <person name="O'Neal L.L."/>
            <person name="Sankaranarayanan K."/>
            <person name="Lawson P.A."/>
        </authorList>
    </citation>
    <scope>NUCLEOTIDE SEQUENCE</scope>
    <source>
        <strain evidence="5">CC70A</strain>
    </source>
</reference>
<dbReference type="SUPFAM" id="SSF51206">
    <property type="entry name" value="cAMP-binding domain-like"/>
    <property type="match status" value="1"/>
</dbReference>
<evidence type="ECO:0000256" key="1">
    <source>
        <dbReference type="ARBA" id="ARBA00023015"/>
    </source>
</evidence>
<accession>A0AA42DM55</accession>
<dbReference type="CDD" id="cd00038">
    <property type="entry name" value="CAP_ED"/>
    <property type="match status" value="1"/>
</dbReference>
<keyword evidence="3" id="KW-0804">Transcription</keyword>
<dbReference type="PROSITE" id="PS51063">
    <property type="entry name" value="HTH_CRP_2"/>
    <property type="match status" value="1"/>
</dbReference>
<dbReference type="RefSeq" id="WP_271011623.1">
    <property type="nucleotide sequence ID" value="NZ_JAQIFT010000029.1"/>
</dbReference>
<dbReference type="InterPro" id="IPR014710">
    <property type="entry name" value="RmlC-like_jellyroll"/>
</dbReference>
<organism evidence="5 6">
    <name type="scientific">Holtiella tumoricola</name>
    <dbReference type="NCBI Taxonomy" id="3018743"/>
    <lineage>
        <taxon>Bacteria</taxon>
        <taxon>Bacillati</taxon>
        <taxon>Bacillota</taxon>
        <taxon>Clostridia</taxon>
        <taxon>Lachnospirales</taxon>
        <taxon>Cellulosilyticaceae</taxon>
        <taxon>Holtiella</taxon>
    </lineage>
</organism>
<proteinExistence type="predicted"/>
<sequence>MLLELSTTIKHYEQGSYICTQNQDFNKIGIVLKGKVMCSRTCLCHNATFSHILKMYETFGEDLVCAGHDSLPYDVIALENTTLLFIKVKDLLLLGHPYSPYINKFLINLLSLIANRHLISTEQIEYTRIPSLKRRVAAFLLNQYEQTGQLLFTTSLSRCEMASYLSVTRPALSKVLSELKKEEIIDYYKDSFKIQNLDKLMQL</sequence>
<evidence type="ECO:0000256" key="2">
    <source>
        <dbReference type="ARBA" id="ARBA00023125"/>
    </source>
</evidence>
<comment type="caution">
    <text evidence="5">The sequence shown here is derived from an EMBL/GenBank/DDBJ whole genome shotgun (WGS) entry which is preliminary data.</text>
</comment>
<dbReference type="InterPro" id="IPR012318">
    <property type="entry name" value="HTH_CRP"/>
</dbReference>
<evidence type="ECO:0000313" key="5">
    <source>
        <dbReference type="EMBL" id="MDA3731203.1"/>
    </source>
</evidence>
<evidence type="ECO:0000313" key="6">
    <source>
        <dbReference type="Proteomes" id="UP001169242"/>
    </source>
</evidence>
<dbReference type="Gene3D" id="2.60.120.10">
    <property type="entry name" value="Jelly Rolls"/>
    <property type="match status" value="1"/>
</dbReference>
<dbReference type="InterPro" id="IPR000595">
    <property type="entry name" value="cNMP-bd_dom"/>
</dbReference>
<evidence type="ECO:0000259" key="4">
    <source>
        <dbReference type="PROSITE" id="PS51063"/>
    </source>
</evidence>
<gene>
    <name evidence="5" type="ORF">PBV87_06845</name>
</gene>
<name>A0AA42DM55_9FIRM</name>
<feature type="domain" description="HTH crp-type" evidence="4">
    <location>
        <begin position="130"/>
        <end position="198"/>
    </location>
</feature>
<dbReference type="Pfam" id="PF00027">
    <property type="entry name" value="cNMP_binding"/>
    <property type="match status" value="1"/>
</dbReference>
<keyword evidence="6" id="KW-1185">Reference proteome</keyword>
<dbReference type="Pfam" id="PF13545">
    <property type="entry name" value="HTH_Crp_2"/>
    <property type="match status" value="1"/>
</dbReference>
<dbReference type="GO" id="GO:0006355">
    <property type="term" value="P:regulation of DNA-templated transcription"/>
    <property type="evidence" value="ECO:0007669"/>
    <property type="project" value="InterPro"/>
</dbReference>
<keyword evidence="2" id="KW-0238">DNA-binding</keyword>
<evidence type="ECO:0000256" key="3">
    <source>
        <dbReference type="ARBA" id="ARBA00023163"/>
    </source>
</evidence>
<dbReference type="Proteomes" id="UP001169242">
    <property type="component" value="Unassembled WGS sequence"/>
</dbReference>
<keyword evidence="1" id="KW-0805">Transcription regulation</keyword>
<dbReference type="InterPro" id="IPR036390">
    <property type="entry name" value="WH_DNA-bd_sf"/>
</dbReference>
<dbReference type="SUPFAM" id="SSF46785">
    <property type="entry name" value="Winged helix' DNA-binding domain"/>
    <property type="match status" value="1"/>
</dbReference>
<dbReference type="AlphaFoldDB" id="A0AA42DM55"/>
<protein>
    <submittedName>
        <fullName evidence="5">Crp/Fnr family transcriptional regulator</fullName>
    </submittedName>
</protein>